<evidence type="ECO:0000256" key="7">
    <source>
        <dbReference type="ARBA" id="ARBA00022613"/>
    </source>
</evidence>
<comment type="function">
    <text evidence="15">May contribute to the transparency and refractive index of the lens. Has chaperone-like activity, preventing aggregation of various proteins under a wide range of stress conditions. In lens epithelial cells, stabilizes the ATP6V1A protein, preventing its degradation by the proteasome.</text>
</comment>
<evidence type="ECO:0007829" key="23">
    <source>
        <dbReference type="PeptideAtlas" id="A0A287ATJ4"/>
    </source>
</evidence>
<reference evidence="20" key="3">
    <citation type="submission" date="2025-08" db="UniProtKB">
        <authorList>
            <consortium name="Ensembl"/>
        </authorList>
    </citation>
    <scope>IDENTIFICATION</scope>
</reference>
<evidence type="ECO:0000256" key="8">
    <source>
        <dbReference type="ARBA" id="ARBA00022723"/>
    </source>
</evidence>
<dbReference type="VGNC" id="VGNC:87013">
    <property type="gene designation" value="CRYAB"/>
</dbReference>
<evidence type="ECO:0000259" key="19">
    <source>
        <dbReference type="PROSITE" id="PS01031"/>
    </source>
</evidence>
<dbReference type="PROSITE" id="PS01031">
    <property type="entry name" value="SHSP"/>
    <property type="match status" value="1"/>
</dbReference>
<dbReference type="GO" id="GO:0002088">
    <property type="term" value="P:lens development in camera-type eye"/>
    <property type="evidence" value="ECO:0007669"/>
    <property type="project" value="Ensembl"/>
</dbReference>
<keyword evidence="5" id="KW-0963">Cytoplasm</keyword>
<evidence type="ECO:0000256" key="12">
    <source>
        <dbReference type="ARBA" id="ARBA00023228"/>
    </source>
</evidence>
<comment type="subcellular location">
    <subcellularLocation>
        <location evidence="3">Cytoplasm</location>
    </subcellularLocation>
    <subcellularLocation>
        <location evidence="2">Lysosome</location>
    </subcellularLocation>
    <subcellularLocation>
        <location evidence="1">Nucleus</location>
    </subcellularLocation>
</comment>
<dbReference type="GO" id="GO:0006749">
    <property type="term" value="P:glutathione metabolic process"/>
    <property type="evidence" value="ECO:0007669"/>
    <property type="project" value="Ensembl"/>
</dbReference>
<feature type="domain" description="SHSP" evidence="19">
    <location>
        <begin position="118"/>
        <end position="226"/>
    </location>
</feature>
<dbReference type="GO" id="GO:0005764">
    <property type="term" value="C:lysosome"/>
    <property type="evidence" value="ECO:0007669"/>
    <property type="project" value="UniProtKB-SubCell"/>
</dbReference>
<proteinExistence type="evidence at protein level"/>
<accession>A0A287ATJ4</accession>
<dbReference type="CDD" id="cd06498">
    <property type="entry name" value="ACD_alphaB-crystallin_HspB5"/>
    <property type="match status" value="1"/>
</dbReference>
<dbReference type="SUPFAM" id="SSF49764">
    <property type="entry name" value="HSP20-like chaperones"/>
    <property type="match status" value="1"/>
</dbReference>
<sequence>MRRRLRSEVRPQQSQRDPSSCRRRARLSEYWKLHKTAYIRGWLELQLKELTGQLTLYIHPAAMDIAIHHPWIRRPFFPFHSPSRLFDQFFGEHLLESDLFPASTSLSPFYFRPPSFLRAPSWIDTGLSEMRLEKDRFSVNLDVKHFSPEELKVKVLGDVIEVHGKHEERQDEHGFISREFHRKYRIPADVDPLTITSSLSSDGVLTVNGPRRQASGPERTIPITREEKPAVTAAPKK</sequence>
<dbReference type="PANTHER" id="PTHR45640:SF5">
    <property type="entry name" value="ALPHA-CRYSTALLIN B CHAIN"/>
    <property type="match status" value="1"/>
</dbReference>
<dbReference type="GO" id="GO:0005886">
    <property type="term" value="C:plasma membrane"/>
    <property type="evidence" value="ECO:0007669"/>
    <property type="project" value="Ensembl"/>
</dbReference>
<dbReference type="Pfam" id="PF00011">
    <property type="entry name" value="HSP20"/>
    <property type="match status" value="1"/>
</dbReference>
<keyword evidence="8" id="KW-0479">Metal-binding</keyword>
<keyword evidence="13" id="KW-0539">Nucleus</keyword>
<dbReference type="Ensembl" id="ENSSSCT00000059359.3">
    <property type="protein sequence ID" value="ENSSSCP00000047187.1"/>
    <property type="gene ID" value="ENSSSCG00000036724.3"/>
</dbReference>
<dbReference type="Bgee" id="ENSSSCG00000036724">
    <property type="expression patterns" value="Expressed in psoas major muscle and 45 other cell types or tissues"/>
</dbReference>
<dbReference type="GO" id="GO:0001666">
    <property type="term" value="P:response to hypoxia"/>
    <property type="evidence" value="ECO:0007669"/>
    <property type="project" value="Ensembl"/>
</dbReference>
<evidence type="ECO:0000256" key="14">
    <source>
        <dbReference type="ARBA" id="ARBA00030175"/>
    </source>
</evidence>
<evidence type="ECO:0000256" key="1">
    <source>
        <dbReference type="ARBA" id="ARBA00004123"/>
    </source>
</evidence>
<evidence type="ECO:0000256" key="13">
    <source>
        <dbReference type="ARBA" id="ARBA00023242"/>
    </source>
</evidence>
<evidence type="ECO:0000256" key="2">
    <source>
        <dbReference type="ARBA" id="ARBA00004371"/>
    </source>
</evidence>
<dbReference type="GO" id="GO:0045892">
    <property type="term" value="P:negative regulation of DNA-templated transcription"/>
    <property type="evidence" value="ECO:0007669"/>
    <property type="project" value="Ensembl"/>
</dbReference>
<dbReference type="Gene3D" id="2.60.40.790">
    <property type="match status" value="1"/>
</dbReference>
<keyword evidence="21" id="KW-1185">Reference proteome</keyword>
<keyword evidence="23" id="KW-1267">Proteomics identification</keyword>
<evidence type="ECO:0000256" key="16">
    <source>
        <dbReference type="PROSITE-ProRule" id="PRU00285"/>
    </source>
</evidence>
<dbReference type="GO" id="GO:0010629">
    <property type="term" value="P:negative regulation of gene expression"/>
    <property type="evidence" value="ECO:0007669"/>
    <property type="project" value="Ensembl"/>
</dbReference>
<evidence type="ECO:0000256" key="10">
    <source>
        <dbReference type="ARBA" id="ARBA00022990"/>
    </source>
</evidence>
<dbReference type="GeneTree" id="ENSGT00940000157434"/>
<name>A0A287ATJ4_PIG</name>
<dbReference type="GO" id="GO:0051082">
    <property type="term" value="F:unfolded protein binding"/>
    <property type="evidence" value="ECO:0007669"/>
    <property type="project" value="Ensembl"/>
</dbReference>
<dbReference type="InterPro" id="IPR008978">
    <property type="entry name" value="HSP20-like_chaperone"/>
</dbReference>
<evidence type="ECO:0000313" key="22">
    <source>
        <dbReference type="VGNC" id="VGNC:87013"/>
    </source>
</evidence>
<keyword evidence="7" id="KW-0273">Eye lens protein</keyword>
<evidence type="ECO:0000313" key="20">
    <source>
        <dbReference type="Ensembl" id="ENSSSCP00000047187.1"/>
    </source>
</evidence>
<dbReference type="AlphaFoldDB" id="A0A287ATJ4"/>
<feature type="region of interest" description="Disordered" evidence="18">
    <location>
        <begin position="204"/>
        <end position="237"/>
    </location>
</feature>
<dbReference type="InterPro" id="IPR002068">
    <property type="entry name" value="A-crystallin/Hsp20_dom"/>
</dbReference>
<dbReference type="ExpressionAtlas" id="A0A287ATJ4">
    <property type="expression patterns" value="baseline and differential"/>
</dbReference>
<dbReference type="FunFam" id="2.60.40.790:FF:000011">
    <property type="entry name" value="Alpha-crystallin B chain"/>
    <property type="match status" value="1"/>
</dbReference>
<dbReference type="GO" id="GO:1905907">
    <property type="term" value="P:negative regulation of amyloid fibril formation"/>
    <property type="evidence" value="ECO:0007669"/>
    <property type="project" value="Ensembl"/>
</dbReference>
<protein>
    <recommendedName>
        <fullName evidence="4">Alpha-crystallin B chain</fullName>
    </recommendedName>
    <alternativeName>
        <fullName evidence="14">Alpha(B)-crystallin</fullName>
    </alternativeName>
</protein>
<dbReference type="InterPro" id="IPR037882">
    <property type="entry name" value="ACD_alphaB-crystallin"/>
</dbReference>
<dbReference type="GO" id="GO:0042803">
    <property type="term" value="F:protein homodimerization activity"/>
    <property type="evidence" value="ECO:0007669"/>
    <property type="project" value="Ensembl"/>
</dbReference>
<dbReference type="GO" id="GO:0050821">
    <property type="term" value="P:protein stabilization"/>
    <property type="evidence" value="ECO:0007669"/>
    <property type="project" value="Ensembl"/>
</dbReference>
<dbReference type="GO" id="GO:0043066">
    <property type="term" value="P:negative regulation of apoptotic process"/>
    <property type="evidence" value="ECO:0007669"/>
    <property type="project" value="Ensembl"/>
</dbReference>
<keyword evidence="12" id="KW-0458">Lysosome</keyword>
<dbReference type="GO" id="GO:0060561">
    <property type="term" value="P:apoptotic process involved in morphogenesis"/>
    <property type="evidence" value="ECO:0007669"/>
    <property type="project" value="Ensembl"/>
</dbReference>
<dbReference type="GO" id="GO:0031333">
    <property type="term" value="P:negative regulation of protein-containing complex assembly"/>
    <property type="evidence" value="ECO:0007669"/>
    <property type="project" value="Ensembl"/>
</dbReference>
<evidence type="ECO:0000256" key="4">
    <source>
        <dbReference type="ARBA" id="ARBA00018516"/>
    </source>
</evidence>
<evidence type="ECO:0000256" key="9">
    <source>
        <dbReference type="ARBA" id="ARBA00022833"/>
    </source>
</evidence>
<dbReference type="GO" id="GO:0007021">
    <property type="term" value="P:tubulin complex assembly"/>
    <property type="evidence" value="ECO:0007669"/>
    <property type="project" value="Ensembl"/>
</dbReference>
<reference evidence="21" key="1">
    <citation type="submission" date="2009-11" db="EMBL/GenBank/DDBJ databases">
        <authorList>
            <consortium name="Porcine genome sequencing project"/>
        </authorList>
    </citation>
    <scope>NUCLEOTIDE SEQUENCE [LARGE SCALE GENOMIC DNA]</scope>
    <source>
        <strain evidence="21">Duroc</strain>
    </source>
</reference>
<evidence type="ECO:0000256" key="3">
    <source>
        <dbReference type="ARBA" id="ARBA00004496"/>
    </source>
</evidence>
<comment type="similarity">
    <text evidence="16 17">Belongs to the small heat shock protein (HSP20) family.</text>
</comment>
<dbReference type="PANTHER" id="PTHR45640">
    <property type="entry name" value="HEAT SHOCK PROTEIN HSP-12.2-RELATED"/>
    <property type="match status" value="1"/>
</dbReference>
<evidence type="ECO:0000256" key="17">
    <source>
        <dbReference type="RuleBase" id="RU003616"/>
    </source>
</evidence>
<dbReference type="GO" id="GO:0007517">
    <property type="term" value="P:muscle organ development"/>
    <property type="evidence" value="ECO:0007669"/>
    <property type="project" value="Ensembl"/>
</dbReference>
<dbReference type="Proteomes" id="UP000008227">
    <property type="component" value="Chromosome 9"/>
</dbReference>
<dbReference type="GO" id="GO:0030018">
    <property type="term" value="C:Z disc"/>
    <property type="evidence" value="ECO:0007669"/>
    <property type="project" value="Ensembl"/>
</dbReference>
<dbReference type="Pfam" id="PF00525">
    <property type="entry name" value="Crystallin"/>
    <property type="match status" value="1"/>
</dbReference>
<evidence type="ECO:0000256" key="15">
    <source>
        <dbReference type="ARBA" id="ARBA00045678"/>
    </source>
</evidence>
<dbReference type="GO" id="GO:0042542">
    <property type="term" value="P:response to hydrogen peroxide"/>
    <property type="evidence" value="ECO:0007669"/>
    <property type="project" value="Ensembl"/>
</dbReference>
<evidence type="ECO:0000256" key="11">
    <source>
        <dbReference type="ARBA" id="ARBA00023186"/>
    </source>
</evidence>
<keyword evidence="10" id="KW-0007">Acetylation</keyword>
<dbReference type="GO" id="GO:0001540">
    <property type="term" value="F:amyloid-beta binding"/>
    <property type="evidence" value="ECO:0007669"/>
    <property type="project" value="Ensembl"/>
</dbReference>
<reference evidence="20" key="4">
    <citation type="submission" date="2025-09" db="UniProtKB">
        <authorList>
            <consortium name="Ensembl"/>
        </authorList>
    </citation>
    <scope>IDENTIFICATION</scope>
</reference>
<dbReference type="GO" id="GO:0005829">
    <property type="term" value="C:cytosol"/>
    <property type="evidence" value="ECO:0007669"/>
    <property type="project" value="Ensembl"/>
</dbReference>
<dbReference type="GO" id="GO:0005212">
    <property type="term" value="F:structural constituent of eye lens"/>
    <property type="evidence" value="ECO:0007669"/>
    <property type="project" value="UniProtKB-KW"/>
</dbReference>
<dbReference type="InterPro" id="IPR001436">
    <property type="entry name" value="Alpha-crystallin/sHSP_animal"/>
</dbReference>
<reference evidence="20" key="2">
    <citation type="journal article" date="2020" name="Gigascience">
        <title>An improved pig reference genome sequence to enable pig genetics and genomics research.</title>
        <authorList>
            <person name="Warr A."/>
            <person name="Affara N."/>
            <person name="Aken B."/>
            <person name="Beiki H."/>
            <person name="Bickhart D.M."/>
            <person name="Billis K."/>
            <person name="Chow W."/>
            <person name="Eory L."/>
            <person name="Finlayson H.A."/>
            <person name="Flicek P."/>
            <person name="Giron C.G."/>
            <person name="Griffin D.K."/>
            <person name="Hall R."/>
            <person name="Hannum G."/>
            <person name="Hourlier T."/>
            <person name="Howe K."/>
            <person name="Hume D.A."/>
            <person name="Izuogu O."/>
            <person name="Kim K."/>
            <person name="Koren S."/>
            <person name="Liu H."/>
            <person name="Manchanda N."/>
            <person name="Martin F.J."/>
            <person name="Nonneman D.J."/>
            <person name="O'Connor R.E."/>
            <person name="Phillippy A.M."/>
            <person name="Rohrer G.A."/>
            <person name="Rosen B.D."/>
            <person name="Rund L.A."/>
            <person name="Sargent C.A."/>
            <person name="Schook L.B."/>
            <person name="Schroeder S.G."/>
            <person name="Schwartz A.S."/>
            <person name="Skinner B.M."/>
            <person name="Talbot R."/>
            <person name="Tseng E."/>
            <person name="Tuggle C.K."/>
            <person name="Watson M."/>
            <person name="Smith T.P.L."/>
            <person name="Archibald A.L."/>
        </authorList>
    </citation>
    <scope>NUCLEOTIDE SEQUENCE [LARGE SCALE GENOMIC DNA]</scope>
    <source>
        <strain evidence="20">Duroc</strain>
    </source>
</reference>
<dbReference type="PRINTS" id="PR00299">
    <property type="entry name" value="ACRYSTALLIN"/>
</dbReference>
<dbReference type="GO" id="GO:0005739">
    <property type="term" value="C:mitochondrion"/>
    <property type="evidence" value="ECO:0007669"/>
    <property type="project" value="Ensembl"/>
</dbReference>
<dbReference type="GO" id="GO:0044877">
    <property type="term" value="F:protein-containing complex binding"/>
    <property type="evidence" value="ECO:0007669"/>
    <property type="project" value="Ensembl"/>
</dbReference>
<evidence type="ECO:0000256" key="18">
    <source>
        <dbReference type="SAM" id="MobiDB-lite"/>
    </source>
</evidence>
<dbReference type="GO" id="GO:0071480">
    <property type="term" value="P:cellular response to gamma radiation"/>
    <property type="evidence" value="ECO:0007669"/>
    <property type="project" value="Ensembl"/>
</dbReference>
<organism evidence="20 21">
    <name type="scientific">Sus scrofa</name>
    <name type="common">Pig</name>
    <dbReference type="NCBI Taxonomy" id="9823"/>
    <lineage>
        <taxon>Eukaryota</taxon>
        <taxon>Metazoa</taxon>
        <taxon>Chordata</taxon>
        <taxon>Craniata</taxon>
        <taxon>Vertebrata</taxon>
        <taxon>Euteleostomi</taxon>
        <taxon>Mammalia</taxon>
        <taxon>Eutheria</taxon>
        <taxon>Laurasiatheria</taxon>
        <taxon>Artiodactyla</taxon>
        <taxon>Suina</taxon>
        <taxon>Suidae</taxon>
        <taxon>Sus</taxon>
    </lineage>
</organism>
<evidence type="ECO:0000256" key="5">
    <source>
        <dbReference type="ARBA" id="ARBA00022490"/>
    </source>
</evidence>
<gene>
    <name evidence="20 22" type="primary">CRYAB</name>
</gene>
<dbReference type="GO" id="GO:0005634">
    <property type="term" value="C:nucleus"/>
    <property type="evidence" value="ECO:0007669"/>
    <property type="project" value="UniProtKB-SubCell"/>
</dbReference>
<dbReference type="GO" id="GO:0046872">
    <property type="term" value="F:metal ion binding"/>
    <property type="evidence" value="ECO:0007669"/>
    <property type="project" value="UniProtKB-KW"/>
</dbReference>
<evidence type="ECO:0000256" key="6">
    <source>
        <dbReference type="ARBA" id="ARBA00022553"/>
    </source>
</evidence>
<dbReference type="GO" id="GO:0032387">
    <property type="term" value="P:negative regulation of intracellular transport"/>
    <property type="evidence" value="ECO:0007669"/>
    <property type="project" value="Ensembl"/>
</dbReference>
<evidence type="ECO:0000313" key="21">
    <source>
        <dbReference type="Proteomes" id="UP000008227"/>
    </source>
</evidence>
<dbReference type="GO" id="GO:0032991">
    <property type="term" value="C:protein-containing complex"/>
    <property type="evidence" value="ECO:0007669"/>
    <property type="project" value="Ensembl"/>
</dbReference>
<dbReference type="InterPro" id="IPR003090">
    <property type="entry name" value="Alpha-crystallin_N"/>
</dbReference>
<keyword evidence="6" id="KW-0597">Phosphoprotein</keyword>
<keyword evidence="9" id="KW-0862">Zinc</keyword>
<keyword evidence="11" id="KW-0143">Chaperone</keyword>